<protein>
    <submittedName>
        <fullName evidence="1">Uncharacterized protein</fullName>
    </submittedName>
</protein>
<evidence type="ECO:0000313" key="1">
    <source>
        <dbReference type="EMBL" id="KAI8025073.1"/>
    </source>
</evidence>
<evidence type="ECO:0000313" key="2">
    <source>
        <dbReference type="Proteomes" id="UP001060215"/>
    </source>
</evidence>
<accession>A0ACC0II67</accession>
<comment type="caution">
    <text evidence="1">The sequence shown here is derived from an EMBL/GenBank/DDBJ whole genome shotgun (WGS) entry which is preliminary data.</text>
</comment>
<proteinExistence type="predicted"/>
<gene>
    <name evidence="1" type="ORF">LOK49_LG02G00603</name>
</gene>
<sequence length="251" mass="27290">MEGGGGGDKGTVCVTGGTGYIASWLIMNLLQQEKKKDLSYLTALLGASKNLQIINAGLNKPDTLSAAISGCSGVFHLAHPIDLGGLESDEVITKRSLEGTLGILQSCVDSKTVKRVVYTSSAATVMFRGTDQGLMDERYWTDVEFYKEKKLMLSSYVISKTKTEMAVLEFADKHGLDVVSVIPSLVVGPFICPNLPSLVFMAMAMIFDKIEGFKTPSLSSKKLLDSGFKFKYGLDEMFDEAFLCCKEKGFL</sequence>
<reference evidence="1 2" key="1">
    <citation type="journal article" date="2022" name="Plant J.">
        <title>Chromosome-level genome of Camellia lanceoleosa provides a valuable resource for understanding genome evolution and self-incompatibility.</title>
        <authorList>
            <person name="Gong W."/>
            <person name="Xiao S."/>
            <person name="Wang L."/>
            <person name="Liao Z."/>
            <person name="Chang Y."/>
            <person name="Mo W."/>
            <person name="Hu G."/>
            <person name="Li W."/>
            <person name="Zhao G."/>
            <person name="Zhu H."/>
            <person name="Hu X."/>
            <person name="Ji K."/>
            <person name="Xiang X."/>
            <person name="Song Q."/>
            <person name="Yuan D."/>
            <person name="Jin S."/>
            <person name="Zhang L."/>
        </authorList>
    </citation>
    <scope>NUCLEOTIDE SEQUENCE [LARGE SCALE GENOMIC DNA]</scope>
    <source>
        <strain evidence="1">SQ_2022a</strain>
    </source>
</reference>
<dbReference type="Proteomes" id="UP001060215">
    <property type="component" value="Chromosome 3"/>
</dbReference>
<keyword evidence="2" id="KW-1185">Reference proteome</keyword>
<name>A0ACC0II67_9ERIC</name>
<organism evidence="1 2">
    <name type="scientific">Camellia lanceoleosa</name>
    <dbReference type="NCBI Taxonomy" id="1840588"/>
    <lineage>
        <taxon>Eukaryota</taxon>
        <taxon>Viridiplantae</taxon>
        <taxon>Streptophyta</taxon>
        <taxon>Embryophyta</taxon>
        <taxon>Tracheophyta</taxon>
        <taxon>Spermatophyta</taxon>
        <taxon>Magnoliopsida</taxon>
        <taxon>eudicotyledons</taxon>
        <taxon>Gunneridae</taxon>
        <taxon>Pentapetalae</taxon>
        <taxon>asterids</taxon>
        <taxon>Ericales</taxon>
        <taxon>Theaceae</taxon>
        <taxon>Camellia</taxon>
    </lineage>
</organism>
<dbReference type="EMBL" id="CM045760">
    <property type="protein sequence ID" value="KAI8025073.1"/>
    <property type="molecule type" value="Genomic_DNA"/>
</dbReference>